<keyword evidence="5" id="KW-0804">Transcription</keyword>
<dbReference type="GO" id="GO:0006357">
    <property type="term" value="P:regulation of transcription by RNA polymerase II"/>
    <property type="evidence" value="ECO:0007669"/>
    <property type="project" value="InterPro"/>
</dbReference>
<sequence length="588" mass="64251">MVYQRGNSQNNITCTMTEHMSVRNFRRWTSLESRAKAFVGGKNDVVILAYVKDKNTLETRYITTGTQHLKEALLDHLPAIIDSFNTKRMTGEQEHLELEPPQSVVGHETAVPTLPDLRNELEGLEIMNMEGLRALVRTAIRLTTKREPRWGKDGARWQFWDDDVPYTLSVDPRAQDQKKQRSWASFLRGTIRRCYQHYGLEHLLADTQTPARDNDDDNPTEVAAEIPAEITETVGRVGPETVVRVAPESPAEIAETVVRVAAEIPAEITETVGRVAPEIVVGVGPETVGRVGPETVVRVARTRTRPKRRIVQQPVCRKRQARTVLGRRQPAATPSTVLPTPTPSGLPSTTTQTPARDNDDDNAEIPVQVAAESPTEVAAEIPAEITETVVRVAPETVGRVAPETVVRVDPESPAEITETVGRVAPETVARVGPETVGRVGPETVGRVGPETVGRVAPETVVRVDPESPAEITETVGRVAPETVGRVAPETVVRVGPETVGRVGPETVVRVARTRTRPKRRIVQQPVCRKRQALTVPGRRQPAATPSTVLPTPTPSGLPSTTTSTPPPPAAEKVSRPPRSKRAPKKLDL</sequence>
<evidence type="ECO:0000256" key="5">
    <source>
        <dbReference type="ARBA" id="ARBA00023163"/>
    </source>
</evidence>
<feature type="compositionally biased region" description="Basic residues" evidence="7">
    <location>
        <begin position="575"/>
        <end position="588"/>
    </location>
</feature>
<dbReference type="GO" id="GO:0005634">
    <property type="term" value="C:nucleus"/>
    <property type="evidence" value="ECO:0007669"/>
    <property type="project" value="UniProtKB-SubCell"/>
</dbReference>
<evidence type="ECO:0000256" key="1">
    <source>
        <dbReference type="ARBA" id="ARBA00004123"/>
    </source>
</evidence>
<dbReference type="Proteomes" id="UP000838412">
    <property type="component" value="Chromosome 8"/>
</dbReference>
<accession>A0A8K0AB94</accession>
<comment type="subcellular location">
    <subcellularLocation>
        <location evidence="1">Nucleus</location>
    </subcellularLocation>
</comment>
<gene>
    <name evidence="9" type="primary">NRF1</name>
    <name evidence="9" type="ORF">BLAG_LOCUS23515</name>
</gene>
<evidence type="ECO:0000256" key="6">
    <source>
        <dbReference type="ARBA" id="ARBA00023242"/>
    </source>
</evidence>
<keyword evidence="3" id="KW-0805">Transcription regulation</keyword>
<dbReference type="GO" id="GO:0003677">
    <property type="term" value="F:DNA binding"/>
    <property type="evidence" value="ECO:0007669"/>
    <property type="project" value="UniProtKB-KW"/>
</dbReference>
<evidence type="ECO:0000256" key="3">
    <source>
        <dbReference type="ARBA" id="ARBA00023015"/>
    </source>
</evidence>
<protein>
    <submittedName>
        <fullName evidence="9">NRF1 protein</fullName>
    </submittedName>
</protein>
<evidence type="ECO:0000256" key="2">
    <source>
        <dbReference type="ARBA" id="ARBA00005713"/>
    </source>
</evidence>
<evidence type="ECO:0000256" key="4">
    <source>
        <dbReference type="ARBA" id="ARBA00023125"/>
    </source>
</evidence>
<reference evidence="9" key="1">
    <citation type="submission" date="2022-01" db="EMBL/GenBank/DDBJ databases">
        <authorList>
            <person name="Braso-Vives M."/>
        </authorList>
    </citation>
    <scope>NUCLEOTIDE SEQUENCE</scope>
</reference>
<evidence type="ECO:0000259" key="8">
    <source>
        <dbReference type="Pfam" id="PF10491"/>
    </source>
</evidence>
<evidence type="ECO:0000313" key="9">
    <source>
        <dbReference type="EMBL" id="CAH1271518.1"/>
    </source>
</evidence>
<dbReference type="EMBL" id="OV696693">
    <property type="protein sequence ID" value="CAH1271518.1"/>
    <property type="molecule type" value="Genomic_DNA"/>
</dbReference>
<name>A0A8K0AB94_BRALA</name>
<dbReference type="OrthoDB" id="10050642at2759"/>
<dbReference type="GO" id="GO:0003700">
    <property type="term" value="F:DNA-binding transcription factor activity"/>
    <property type="evidence" value="ECO:0007669"/>
    <property type="project" value="InterPro"/>
</dbReference>
<organism evidence="9 10">
    <name type="scientific">Branchiostoma lanceolatum</name>
    <name type="common">Common lancelet</name>
    <name type="synonym">Amphioxus lanceolatum</name>
    <dbReference type="NCBI Taxonomy" id="7740"/>
    <lineage>
        <taxon>Eukaryota</taxon>
        <taxon>Metazoa</taxon>
        <taxon>Chordata</taxon>
        <taxon>Cephalochordata</taxon>
        <taxon>Leptocardii</taxon>
        <taxon>Amphioxiformes</taxon>
        <taxon>Branchiostomatidae</taxon>
        <taxon>Branchiostoma</taxon>
    </lineage>
</organism>
<feature type="region of interest" description="Disordered" evidence="7">
    <location>
        <begin position="323"/>
        <end position="361"/>
    </location>
</feature>
<evidence type="ECO:0000313" key="10">
    <source>
        <dbReference type="Proteomes" id="UP000838412"/>
    </source>
</evidence>
<keyword evidence="10" id="KW-1185">Reference proteome</keyword>
<proteinExistence type="inferred from homology"/>
<feature type="compositionally biased region" description="Low complexity" evidence="7">
    <location>
        <begin position="330"/>
        <end position="354"/>
    </location>
</feature>
<keyword evidence="4" id="KW-0238">DNA-binding</keyword>
<dbReference type="AlphaFoldDB" id="A0A8K0AB94"/>
<feature type="compositionally biased region" description="Low complexity" evidence="7">
    <location>
        <begin position="541"/>
        <end position="563"/>
    </location>
</feature>
<feature type="domain" description="Nuclear respiratory factor 1 NLS/DNA-binding dimerisation" evidence="8">
    <location>
        <begin position="46"/>
        <end position="206"/>
    </location>
</feature>
<dbReference type="InterPro" id="IPR039142">
    <property type="entry name" value="NRF1/Ewg"/>
</dbReference>
<keyword evidence="6" id="KW-0539">Nucleus</keyword>
<dbReference type="PANTHER" id="PTHR20338">
    <property type="entry name" value="NUCLEAR RESPIRATORY FACTOR 1"/>
    <property type="match status" value="1"/>
</dbReference>
<dbReference type="Pfam" id="PF10491">
    <property type="entry name" value="Nrf1_DNA-bind"/>
    <property type="match status" value="1"/>
</dbReference>
<comment type="similarity">
    <text evidence="2">Belongs to the NRF1/Ewg family.</text>
</comment>
<feature type="region of interest" description="Disordered" evidence="7">
    <location>
        <begin position="529"/>
        <end position="588"/>
    </location>
</feature>
<dbReference type="InterPro" id="IPR019525">
    <property type="entry name" value="Nrf1_NLS/DNA-bd_dimer"/>
</dbReference>
<evidence type="ECO:0000256" key="7">
    <source>
        <dbReference type="SAM" id="MobiDB-lite"/>
    </source>
</evidence>